<dbReference type="EMBL" id="LAZR01035554">
    <property type="protein sequence ID" value="KKL27198.1"/>
    <property type="molecule type" value="Genomic_DNA"/>
</dbReference>
<organism evidence="1">
    <name type="scientific">marine sediment metagenome</name>
    <dbReference type="NCBI Taxonomy" id="412755"/>
    <lineage>
        <taxon>unclassified sequences</taxon>
        <taxon>metagenomes</taxon>
        <taxon>ecological metagenomes</taxon>
    </lineage>
</organism>
<proteinExistence type="predicted"/>
<comment type="caution">
    <text evidence="1">The sequence shown here is derived from an EMBL/GenBank/DDBJ whole genome shotgun (WGS) entry which is preliminary data.</text>
</comment>
<accession>A0A0F9ETT5</accession>
<evidence type="ECO:0000313" key="1">
    <source>
        <dbReference type="EMBL" id="KKL27198.1"/>
    </source>
</evidence>
<sequence length="120" mass="13461">MAGIYQEFYCAKSGGGCGGYMTIRLNMAINGIVDIICPKCQHKHQRKIRDGVLTDDGRYSSTVTQEIIPTIAAWHKKAAHPESWNRVGGDKEREAVVIEDDPVAREFLKDRWFEIYGSGS</sequence>
<name>A0A0F9ETT5_9ZZZZ</name>
<dbReference type="AlphaFoldDB" id="A0A0F9ETT5"/>
<reference evidence="1" key="1">
    <citation type="journal article" date="2015" name="Nature">
        <title>Complex archaea that bridge the gap between prokaryotes and eukaryotes.</title>
        <authorList>
            <person name="Spang A."/>
            <person name="Saw J.H."/>
            <person name="Jorgensen S.L."/>
            <person name="Zaremba-Niedzwiedzka K."/>
            <person name="Martijn J."/>
            <person name="Lind A.E."/>
            <person name="van Eijk R."/>
            <person name="Schleper C."/>
            <person name="Guy L."/>
            <person name="Ettema T.J."/>
        </authorList>
    </citation>
    <scope>NUCLEOTIDE SEQUENCE</scope>
</reference>
<protein>
    <submittedName>
        <fullName evidence="1">Uncharacterized protein</fullName>
    </submittedName>
</protein>
<gene>
    <name evidence="1" type="ORF">LCGC14_2387590</name>
</gene>